<dbReference type="Gene3D" id="3.30.230.70">
    <property type="entry name" value="GHMP Kinase, N-terminal domain"/>
    <property type="match status" value="1"/>
</dbReference>
<sequence length="98" mass="10946">MAAPNFGWSSRIMREVPLSTCERTSLVSSIYAGLRYDHRKFMEVRDITLNFGKDYGSCTATLGETRVLAQRRTGLGQQNINEKAHSVASLLIKPIELA</sequence>
<organism evidence="1 2">
    <name type="scientific">Portunus trituberculatus</name>
    <name type="common">Swimming crab</name>
    <name type="synonym">Neptunus trituberculatus</name>
    <dbReference type="NCBI Taxonomy" id="210409"/>
    <lineage>
        <taxon>Eukaryota</taxon>
        <taxon>Metazoa</taxon>
        <taxon>Ecdysozoa</taxon>
        <taxon>Arthropoda</taxon>
        <taxon>Crustacea</taxon>
        <taxon>Multicrustacea</taxon>
        <taxon>Malacostraca</taxon>
        <taxon>Eumalacostraca</taxon>
        <taxon>Eucarida</taxon>
        <taxon>Decapoda</taxon>
        <taxon>Pleocyemata</taxon>
        <taxon>Brachyura</taxon>
        <taxon>Eubrachyura</taxon>
        <taxon>Portunoidea</taxon>
        <taxon>Portunidae</taxon>
        <taxon>Portuninae</taxon>
        <taxon>Portunus</taxon>
    </lineage>
</organism>
<gene>
    <name evidence="1" type="primary">EXOSC9</name>
    <name evidence="1" type="ORF">E2C01_021015</name>
</gene>
<evidence type="ECO:0000313" key="1">
    <source>
        <dbReference type="EMBL" id="MPC27830.1"/>
    </source>
</evidence>
<keyword evidence="2" id="KW-1185">Reference proteome</keyword>
<dbReference type="SUPFAM" id="SSF54211">
    <property type="entry name" value="Ribosomal protein S5 domain 2-like"/>
    <property type="match status" value="1"/>
</dbReference>
<dbReference type="EMBL" id="VSRR010001810">
    <property type="protein sequence ID" value="MPC27830.1"/>
    <property type="molecule type" value="Genomic_DNA"/>
</dbReference>
<name>A0A5B7E1L9_PORTR</name>
<comment type="caution">
    <text evidence="1">The sequence shown here is derived from an EMBL/GenBank/DDBJ whole genome shotgun (WGS) entry which is preliminary data.</text>
</comment>
<dbReference type="InterPro" id="IPR027408">
    <property type="entry name" value="PNPase/RNase_PH_dom_sf"/>
</dbReference>
<dbReference type="AlphaFoldDB" id="A0A5B7E1L9"/>
<reference evidence="1 2" key="1">
    <citation type="submission" date="2019-05" db="EMBL/GenBank/DDBJ databases">
        <title>Another draft genome of Portunus trituberculatus and its Hox gene families provides insights of decapod evolution.</title>
        <authorList>
            <person name="Jeong J.-H."/>
            <person name="Song I."/>
            <person name="Kim S."/>
            <person name="Choi T."/>
            <person name="Kim D."/>
            <person name="Ryu S."/>
            <person name="Kim W."/>
        </authorList>
    </citation>
    <scope>NUCLEOTIDE SEQUENCE [LARGE SCALE GENOMIC DNA]</scope>
    <source>
        <tissue evidence="1">Muscle</tissue>
    </source>
</reference>
<dbReference type="InterPro" id="IPR020568">
    <property type="entry name" value="Ribosomal_Su5_D2-typ_SF"/>
</dbReference>
<dbReference type="OrthoDB" id="10264038at2759"/>
<proteinExistence type="predicted"/>
<accession>A0A5B7E1L9</accession>
<protein>
    <submittedName>
        <fullName evidence="1">Exosome complex component RRP45</fullName>
    </submittedName>
</protein>
<evidence type="ECO:0000313" key="2">
    <source>
        <dbReference type="Proteomes" id="UP000324222"/>
    </source>
</evidence>
<dbReference type="Proteomes" id="UP000324222">
    <property type="component" value="Unassembled WGS sequence"/>
</dbReference>